<dbReference type="AlphaFoldDB" id="A0A9D1RB31"/>
<dbReference type="Gene3D" id="2.30.110.10">
    <property type="entry name" value="Electron Transport, Fmn-binding Protein, Chain A"/>
    <property type="match status" value="1"/>
</dbReference>
<dbReference type="Proteomes" id="UP000824263">
    <property type="component" value="Unassembled WGS sequence"/>
</dbReference>
<dbReference type="InterPro" id="IPR012349">
    <property type="entry name" value="Split_barrel_FMN-bd"/>
</dbReference>
<evidence type="ECO:0000313" key="2">
    <source>
        <dbReference type="Proteomes" id="UP000824263"/>
    </source>
</evidence>
<reference evidence="1" key="1">
    <citation type="journal article" date="2021" name="PeerJ">
        <title>Extensive microbial diversity within the chicken gut microbiome revealed by metagenomics and culture.</title>
        <authorList>
            <person name="Gilroy R."/>
            <person name="Ravi A."/>
            <person name="Getino M."/>
            <person name="Pursley I."/>
            <person name="Horton D.L."/>
            <person name="Alikhan N.F."/>
            <person name="Baker D."/>
            <person name="Gharbi K."/>
            <person name="Hall N."/>
            <person name="Watson M."/>
            <person name="Adriaenssens E.M."/>
            <person name="Foster-Nyarko E."/>
            <person name="Jarju S."/>
            <person name="Secka A."/>
            <person name="Antonio M."/>
            <person name="Oren A."/>
            <person name="Chaudhuri R.R."/>
            <person name="La Ragione R."/>
            <person name="Hildebrand F."/>
            <person name="Pallen M.J."/>
        </authorList>
    </citation>
    <scope>NUCLEOTIDE SEQUENCE</scope>
    <source>
        <strain evidence="1">ChiSxjej1B13-11762</strain>
    </source>
</reference>
<accession>A0A9D1RB31</accession>
<gene>
    <name evidence="1" type="ORF">H9873_09730</name>
</gene>
<comment type="caution">
    <text evidence="1">The sequence shown here is derived from an EMBL/GenBank/DDBJ whole genome shotgun (WGS) entry which is preliminary data.</text>
</comment>
<reference evidence="1" key="2">
    <citation type="submission" date="2021-04" db="EMBL/GenBank/DDBJ databases">
        <authorList>
            <person name="Gilroy R."/>
        </authorList>
    </citation>
    <scope>NUCLEOTIDE SEQUENCE</scope>
    <source>
        <strain evidence="1">ChiSxjej1B13-11762</strain>
    </source>
</reference>
<proteinExistence type="predicted"/>
<organism evidence="1 2">
    <name type="scientific">Candidatus Dorea gallistercoris</name>
    <dbReference type="NCBI Taxonomy" id="2838542"/>
    <lineage>
        <taxon>Bacteria</taxon>
        <taxon>Bacillati</taxon>
        <taxon>Bacillota</taxon>
        <taxon>Clostridia</taxon>
        <taxon>Lachnospirales</taxon>
        <taxon>Lachnospiraceae</taxon>
        <taxon>Dorea</taxon>
    </lineage>
</organism>
<sequence>MFEKDDTIAKQVLAAAPAMQKIYNEKTGYHLAIFHLENGTAEFRDMLSVRESYEF</sequence>
<protein>
    <submittedName>
        <fullName evidence="1">Uncharacterized protein</fullName>
    </submittedName>
</protein>
<name>A0A9D1RB31_9FIRM</name>
<dbReference type="EMBL" id="DXGF01000171">
    <property type="protein sequence ID" value="HIW84589.1"/>
    <property type="molecule type" value="Genomic_DNA"/>
</dbReference>
<evidence type="ECO:0000313" key="1">
    <source>
        <dbReference type="EMBL" id="HIW84589.1"/>
    </source>
</evidence>